<evidence type="ECO:0000256" key="4">
    <source>
        <dbReference type="ARBA" id="ARBA00023163"/>
    </source>
</evidence>
<dbReference type="STRING" id="1397108.IMCC12053_2516"/>
<protein>
    <submittedName>
        <fullName evidence="5">Transcriptional regulator, LysR family</fullName>
    </submittedName>
</protein>
<dbReference type="Gene3D" id="1.10.10.10">
    <property type="entry name" value="Winged helix-like DNA-binding domain superfamily/Winged helix DNA-binding domain"/>
    <property type="match status" value="1"/>
</dbReference>
<reference evidence="5 6" key="1">
    <citation type="submission" date="2015-05" db="EMBL/GenBank/DDBJ databases">
        <authorList>
            <person name="Wang D.B."/>
            <person name="Wang M."/>
        </authorList>
    </citation>
    <scope>NUCLEOTIDE SEQUENCE [LARGE SCALE GENOMIC DNA]</scope>
    <source>
        <strain evidence="5 6">IMCC 12053</strain>
    </source>
</reference>
<dbReference type="InterPro" id="IPR005119">
    <property type="entry name" value="LysR_subst-bd"/>
</dbReference>
<dbReference type="Pfam" id="PF03466">
    <property type="entry name" value="LysR_substrate"/>
    <property type="match status" value="1"/>
</dbReference>
<comment type="similarity">
    <text evidence="1">Belongs to the LysR transcriptional regulatory family.</text>
</comment>
<evidence type="ECO:0000256" key="2">
    <source>
        <dbReference type="ARBA" id="ARBA00023015"/>
    </source>
</evidence>
<dbReference type="Proteomes" id="UP000064920">
    <property type="component" value="Chromosome"/>
</dbReference>
<evidence type="ECO:0000313" key="5">
    <source>
        <dbReference type="EMBL" id="ALI56463.1"/>
    </source>
</evidence>
<dbReference type="CDD" id="cd05466">
    <property type="entry name" value="PBP2_LTTR_substrate"/>
    <property type="match status" value="1"/>
</dbReference>
<dbReference type="SUPFAM" id="SSF46785">
    <property type="entry name" value="Winged helix' DNA-binding domain"/>
    <property type="match status" value="1"/>
</dbReference>
<evidence type="ECO:0000256" key="1">
    <source>
        <dbReference type="ARBA" id="ARBA00009437"/>
    </source>
</evidence>
<dbReference type="RefSeq" id="WP_062219463.1">
    <property type="nucleotide sequence ID" value="NZ_CP012023.1"/>
</dbReference>
<dbReference type="PANTHER" id="PTHR30126">
    <property type="entry name" value="HTH-TYPE TRANSCRIPTIONAL REGULATOR"/>
    <property type="match status" value="1"/>
</dbReference>
<evidence type="ECO:0000313" key="6">
    <source>
        <dbReference type="Proteomes" id="UP000064920"/>
    </source>
</evidence>
<dbReference type="PANTHER" id="PTHR30126:SF39">
    <property type="entry name" value="HTH-TYPE TRANSCRIPTIONAL REGULATOR CYSL"/>
    <property type="match status" value="1"/>
</dbReference>
<dbReference type="GO" id="GO:0003700">
    <property type="term" value="F:DNA-binding transcription factor activity"/>
    <property type="evidence" value="ECO:0007669"/>
    <property type="project" value="InterPro"/>
</dbReference>
<dbReference type="KEGG" id="cmar:IMCC12053_2516"/>
<gene>
    <name evidence="5" type="ORF">IMCC12053_2516</name>
</gene>
<proteinExistence type="inferred from homology"/>
<dbReference type="FunFam" id="1.10.10.10:FF:000001">
    <property type="entry name" value="LysR family transcriptional regulator"/>
    <property type="match status" value="1"/>
</dbReference>
<dbReference type="AlphaFoldDB" id="A0A0N9ZIG8"/>
<dbReference type="InterPro" id="IPR036390">
    <property type="entry name" value="WH_DNA-bd_sf"/>
</dbReference>
<keyword evidence="6" id="KW-1185">Reference proteome</keyword>
<dbReference type="OrthoDB" id="7776850at2"/>
<sequence>MSDTVTRLTLWGVEVFLAAAEEGSVSAAARRLGASPSAISQQITNLETALGAELLNRSSRPMTLTPAGRILRQRALVIRSEAARARSEIASLDLTQLGQLRLGMVEDFEASVTPTLIADMADRLSQTRFELETGPSHRLLDKLEHRALDIVVAAELGAPAAWMDVRALLRDPFVIVVPKGRTPDPDTLANLPYIAYTSRHAMGRTLSAHLAEQGVRTPRRFELDSYRAMLAMVASGTGWTILSVLGAQHAGRYAAEIDVHPLPMAPLARTLSLFAHTDGMPDMADDIATRLRPLIRDRVVAPAVDAWPWLAGQIELVKT</sequence>
<accession>A0A0N9ZIG8</accession>
<organism evidence="5 6">
    <name type="scientific">Celeribacter marinus</name>
    <dbReference type="NCBI Taxonomy" id="1397108"/>
    <lineage>
        <taxon>Bacteria</taxon>
        <taxon>Pseudomonadati</taxon>
        <taxon>Pseudomonadota</taxon>
        <taxon>Alphaproteobacteria</taxon>
        <taxon>Rhodobacterales</taxon>
        <taxon>Roseobacteraceae</taxon>
        <taxon>Celeribacter</taxon>
    </lineage>
</organism>
<dbReference type="InterPro" id="IPR036388">
    <property type="entry name" value="WH-like_DNA-bd_sf"/>
</dbReference>
<keyword evidence="4" id="KW-0804">Transcription</keyword>
<dbReference type="Gene3D" id="3.40.190.10">
    <property type="entry name" value="Periplasmic binding protein-like II"/>
    <property type="match status" value="2"/>
</dbReference>
<dbReference type="PATRIC" id="fig|1397108.4.peg.2571"/>
<keyword evidence="2" id="KW-0805">Transcription regulation</keyword>
<dbReference type="SUPFAM" id="SSF53850">
    <property type="entry name" value="Periplasmic binding protein-like II"/>
    <property type="match status" value="1"/>
</dbReference>
<keyword evidence="3" id="KW-0238">DNA-binding</keyword>
<dbReference type="PROSITE" id="PS50931">
    <property type="entry name" value="HTH_LYSR"/>
    <property type="match status" value="1"/>
</dbReference>
<name>A0A0N9ZIG8_9RHOB</name>
<evidence type="ECO:0000256" key="3">
    <source>
        <dbReference type="ARBA" id="ARBA00023125"/>
    </source>
</evidence>
<dbReference type="InterPro" id="IPR000847">
    <property type="entry name" value="LysR_HTH_N"/>
</dbReference>
<dbReference type="EMBL" id="CP012023">
    <property type="protein sequence ID" value="ALI56463.1"/>
    <property type="molecule type" value="Genomic_DNA"/>
</dbReference>
<dbReference type="Pfam" id="PF00126">
    <property type="entry name" value="HTH_1"/>
    <property type="match status" value="1"/>
</dbReference>
<dbReference type="GO" id="GO:0000976">
    <property type="term" value="F:transcription cis-regulatory region binding"/>
    <property type="evidence" value="ECO:0007669"/>
    <property type="project" value="TreeGrafter"/>
</dbReference>